<dbReference type="PANTHER" id="PTHR21198:SF2">
    <property type="entry name" value="GLUTAMATE RACEMASE"/>
    <property type="match status" value="1"/>
</dbReference>
<gene>
    <name evidence="7" type="primary">murI</name>
    <name evidence="8" type="ORF">SAMN05660652_01121</name>
</gene>
<dbReference type="EC" id="5.1.1.3" evidence="2 7"/>
<dbReference type="UniPathway" id="UPA00219"/>
<dbReference type="PANTHER" id="PTHR21198">
    <property type="entry name" value="GLUTAMATE RACEMASE"/>
    <property type="match status" value="1"/>
</dbReference>
<dbReference type="OrthoDB" id="9801055at2"/>
<dbReference type="InterPro" id="IPR018187">
    <property type="entry name" value="Asp/Glu_racemase_AS_1"/>
</dbReference>
<feature type="binding site" evidence="7">
    <location>
        <begin position="181"/>
        <end position="182"/>
    </location>
    <ligand>
        <name>substrate</name>
    </ligand>
</feature>
<dbReference type="InterPro" id="IPR033134">
    <property type="entry name" value="Asp/Glu_racemase_AS_2"/>
</dbReference>
<dbReference type="HAMAP" id="MF_00258">
    <property type="entry name" value="Glu_racemase"/>
    <property type="match status" value="1"/>
</dbReference>
<evidence type="ECO:0000256" key="5">
    <source>
        <dbReference type="ARBA" id="ARBA00023235"/>
    </source>
</evidence>
<accession>A0A1G7ZAS3</accession>
<dbReference type="GO" id="GO:0008360">
    <property type="term" value="P:regulation of cell shape"/>
    <property type="evidence" value="ECO:0007669"/>
    <property type="project" value="UniProtKB-KW"/>
</dbReference>
<keyword evidence="5 7" id="KW-0413">Isomerase</keyword>
<dbReference type="NCBIfam" id="TIGR00067">
    <property type="entry name" value="glut_race"/>
    <property type="match status" value="1"/>
</dbReference>
<dbReference type="GO" id="GO:0071555">
    <property type="term" value="P:cell wall organization"/>
    <property type="evidence" value="ECO:0007669"/>
    <property type="project" value="UniProtKB-KW"/>
</dbReference>
<feature type="active site" description="Proton donor/acceptor" evidence="7">
    <location>
        <position position="180"/>
    </location>
</feature>
<comment type="catalytic activity">
    <reaction evidence="1 7">
        <text>L-glutamate = D-glutamate</text>
        <dbReference type="Rhea" id="RHEA:12813"/>
        <dbReference type="ChEBI" id="CHEBI:29985"/>
        <dbReference type="ChEBI" id="CHEBI:29986"/>
        <dbReference type="EC" id="5.1.1.3"/>
    </reaction>
</comment>
<feature type="binding site" evidence="7">
    <location>
        <begin position="6"/>
        <end position="7"/>
    </location>
    <ligand>
        <name>substrate</name>
    </ligand>
</feature>
<protein>
    <recommendedName>
        <fullName evidence="2 7">Glutamate racemase</fullName>
        <ecNumber evidence="2 7">5.1.1.3</ecNumber>
    </recommendedName>
</protein>
<evidence type="ECO:0000256" key="2">
    <source>
        <dbReference type="ARBA" id="ARBA00013090"/>
    </source>
</evidence>
<dbReference type="GO" id="GO:0009252">
    <property type="term" value="P:peptidoglycan biosynthetic process"/>
    <property type="evidence" value="ECO:0007669"/>
    <property type="project" value="UniProtKB-UniRule"/>
</dbReference>
<dbReference type="SUPFAM" id="SSF53681">
    <property type="entry name" value="Aspartate/glutamate racemase"/>
    <property type="match status" value="2"/>
</dbReference>
<sequence>MIGVFDSGLGGLSVLAAIAERLPDADLAYLADTAHVPYGNKGDDYISARVLATGRFLVDQGCTLLVLACNTATAAAAIALREALPGIPVIGIEPGVKPAAASSCKKHIAVLATESTARSERLARLIREHAGSVRVDVLACPGWATKVETLKLDDADFIASVQRHLAPVLDAGADRIVLGCTHYSFLAPQLAPIVAGRATLVDVADAVARQCERLAGPAARGQGRLALWATAHPERLPAALSALGLQHLHARLSGPAGRAAA</sequence>
<keyword evidence="3 7" id="KW-0133">Cell shape</keyword>
<dbReference type="Proteomes" id="UP000198607">
    <property type="component" value="Unassembled WGS sequence"/>
</dbReference>
<comment type="function">
    <text evidence="7">Provides the (R)-glutamate required for cell wall biosynthesis.</text>
</comment>
<evidence type="ECO:0000313" key="9">
    <source>
        <dbReference type="Proteomes" id="UP000198607"/>
    </source>
</evidence>
<dbReference type="RefSeq" id="WP_091935021.1">
    <property type="nucleotide sequence ID" value="NZ_FNCY01000003.1"/>
</dbReference>
<dbReference type="Gene3D" id="3.40.50.1860">
    <property type="match status" value="2"/>
</dbReference>
<feature type="active site" description="Proton donor/acceptor" evidence="7">
    <location>
        <position position="69"/>
    </location>
</feature>
<proteinExistence type="inferred from homology"/>
<dbReference type="AlphaFoldDB" id="A0A1G7ZAS3"/>
<dbReference type="EMBL" id="FNCY01000003">
    <property type="protein sequence ID" value="SDH05697.1"/>
    <property type="molecule type" value="Genomic_DNA"/>
</dbReference>
<feature type="binding site" evidence="7">
    <location>
        <begin position="70"/>
        <end position="71"/>
    </location>
    <ligand>
        <name>substrate</name>
    </ligand>
</feature>
<keyword evidence="6 7" id="KW-0961">Cell wall biogenesis/degradation</keyword>
<name>A0A1G7ZAS3_9RHOO</name>
<evidence type="ECO:0000256" key="4">
    <source>
        <dbReference type="ARBA" id="ARBA00022984"/>
    </source>
</evidence>
<dbReference type="InterPro" id="IPR015942">
    <property type="entry name" value="Asp/Glu/hydantoin_racemase"/>
</dbReference>
<dbReference type="PROSITE" id="PS00923">
    <property type="entry name" value="ASP_GLU_RACEMASE_1"/>
    <property type="match status" value="1"/>
</dbReference>
<dbReference type="GO" id="GO:0008881">
    <property type="term" value="F:glutamate racemase activity"/>
    <property type="evidence" value="ECO:0007669"/>
    <property type="project" value="UniProtKB-UniRule"/>
</dbReference>
<reference evidence="8 9" key="1">
    <citation type="submission" date="2016-10" db="EMBL/GenBank/DDBJ databases">
        <authorList>
            <person name="de Groot N.N."/>
        </authorList>
    </citation>
    <scope>NUCLEOTIDE SEQUENCE [LARGE SCALE GENOMIC DNA]</scope>
    <source>
        <strain evidence="8 9">DSM 5885</strain>
    </source>
</reference>
<evidence type="ECO:0000256" key="6">
    <source>
        <dbReference type="ARBA" id="ARBA00023316"/>
    </source>
</evidence>
<dbReference type="InterPro" id="IPR004391">
    <property type="entry name" value="Glu_race"/>
</dbReference>
<keyword evidence="4 7" id="KW-0573">Peptidoglycan synthesis</keyword>
<dbReference type="InterPro" id="IPR001920">
    <property type="entry name" value="Asp/Glu_race"/>
</dbReference>
<evidence type="ECO:0000313" key="8">
    <source>
        <dbReference type="EMBL" id="SDH05697.1"/>
    </source>
</evidence>
<evidence type="ECO:0000256" key="7">
    <source>
        <dbReference type="HAMAP-Rule" id="MF_00258"/>
    </source>
</evidence>
<feature type="binding site" evidence="7">
    <location>
        <begin position="38"/>
        <end position="39"/>
    </location>
    <ligand>
        <name>substrate</name>
    </ligand>
</feature>
<evidence type="ECO:0000256" key="3">
    <source>
        <dbReference type="ARBA" id="ARBA00022960"/>
    </source>
</evidence>
<dbReference type="PROSITE" id="PS00924">
    <property type="entry name" value="ASP_GLU_RACEMASE_2"/>
    <property type="match status" value="1"/>
</dbReference>
<keyword evidence="9" id="KW-1185">Reference proteome</keyword>
<organism evidence="8 9">
    <name type="scientific">Propionivibrio dicarboxylicus</name>
    <dbReference type="NCBI Taxonomy" id="83767"/>
    <lineage>
        <taxon>Bacteria</taxon>
        <taxon>Pseudomonadati</taxon>
        <taxon>Pseudomonadota</taxon>
        <taxon>Betaproteobacteria</taxon>
        <taxon>Rhodocyclales</taxon>
        <taxon>Rhodocyclaceae</taxon>
        <taxon>Propionivibrio</taxon>
    </lineage>
</organism>
<dbReference type="STRING" id="83767.SAMN05660652_01121"/>
<dbReference type="Pfam" id="PF01177">
    <property type="entry name" value="Asp_Glu_race"/>
    <property type="match status" value="1"/>
</dbReference>
<comment type="similarity">
    <text evidence="7">Belongs to the aspartate/glutamate racemases family.</text>
</comment>
<evidence type="ECO:0000256" key="1">
    <source>
        <dbReference type="ARBA" id="ARBA00001602"/>
    </source>
</evidence>
<comment type="pathway">
    <text evidence="7">Cell wall biogenesis; peptidoglycan biosynthesis.</text>
</comment>